<gene>
    <name evidence="1" type="ORF">E3A20_07680</name>
</gene>
<evidence type="ECO:0008006" key="3">
    <source>
        <dbReference type="Google" id="ProtNLM"/>
    </source>
</evidence>
<sequence>MRRELRRQLGLLETAAHSRAQLVANWLLLLTTRLTESDGGLWDPCLSECEELDADSRHFETVCLQLIMRLRPAGTDLRKTLLMTQAWAMLRQAARLADRISATALEFSYVTDFQVPVLLTELAQTTGEVLTGAMRTLRDWDENSCRTVLDSARLAHRQCTTLQQHLSEHLRTQSEDLPCGLRLQVLSEWLVLIADMGAGFADDVRRAVATCPASQTTVTFAADDDPVLEDRLIRETPRV</sequence>
<dbReference type="EMBL" id="SRHE01000108">
    <property type="protein sequence ID" value="TWW10143.1"/>
    <property type="molecule type" value="Genomic_DNA"/>
</dbReference>
<dbReference type="SUPFAM" id="SSF109755">
    <property type="entry name" value="PhoU-like"/>
    <property type="match status" value="1"/>
</dbReference>
<accession>A0A5C6M7J9</accession>
<reference evidence="1 2" key="2">
    <citation type="submission" date="2019-08" db="EMBL/GenBank/DDBJ databases">
        <authorList>
            <person name="Henke P."/>
        </authorList>
    </citation>
    <scope>NUCLEOTIDE SEQUENCE [LARGE SCALE GENOMIC DNA]</scope>
    <source>
        <strain evidence="1">Phe10_nw2017</strain>
    </source>
</reference>
<evidence type="ECO:0000313" key="1">
    <source>
        <dbReference type="EMBL" id="TWW10143.1"/>
    </source>
</evidence>
<dbReference type="AlphaFoldDB" id="A0A5C6M7J9"/>
<organism evidence="1 2">
    <name type="scientific">Planctomyces bekefii</name>
    <dbReference type="NCBI Taxonomy" id="1653850"/>
    <lineage>
        <taxon>Bacteria</taxon>
        <taxon>Pseudomonadati</taxon>
        <taxon>Planctomycetota</taxon>
        <taxon>Planctomycetia</taxon>
        <taxon>Planctomycetales</taxon>
        <taxon>Planctomycetaceae</taxon>
        <taxon>Planctomyces</taxon>
    </lineage>
</organism>
<proteinExistence type="predicted"/>
<comment type="caution">
    <text evidence="1">The sequence shown here is derived from an EMBL/GenBank/DDBJ whole genome shotgun (WGS) entry which is preliminary data.</text>
</comment>
<dbReference type="InterPro" id="IPR038078">
    <property type="entry name" value="PhoU-like_sf"/>
</dbReference>
<dbReference type="Gene3D" id="1.20.58.220">
    <property type="entry name" value="Phosphate transport system protein phou homolog 2, domain 2"/>
    <property type="match status" value="1"/>
</dbReference>
<reference evidence="1 2" key="1">
    <citation type="submission" date="2019-08" db="EMBL/GenBank/DDBJ databases">
        <title>100 year-old enigma solved: identification of Planctomyces bekefii, the type genus and species of the phylum Planctomycetes.</title>
        <authorList>
            <person name="Svetlana D.N."/>
            <person name="Overmann J."/>
        </authorList>
    </citation>
    <scope>NUCLEOTIDE SEQUENCE [LARGE SCALE GENOMIC DNA]</scope>
    <source>
        <strain evidence="1">Phe10_nw2017</strain>
    </source>
</reference>
<dbReference type="Proteomes" id="UP000321083">
    <property type="component" value="Unassembled WGS sequence"/>
</dbReference>
<evidence type="ECO:0000313" key="2">
    <source>
        <dbReference type="Proteomes" id="UP000321083"/>
    </source>
</evidence>
<name>A0A5C6M7J9_9PLAN</name>
<keyword evidence="2" id="KW-1185">Reference proteome</keyword>
<protein>
    <recommendedName>
        <fullName evidence="3">PhoU domain-containing protein</fullName>
    </recommendedName>
</protein>